<name>A0A829Z996_9FIRM</name>
<gene>
    <name evidence="2" type="ORF">IMSAGC017_01130</name>
</gene>
<dbReference type="EMBL" id="BLMI01000134">
    <property type="protein sequence ID" value="GFI41090.1"/>
    <property type="molecule type" value="Genomic_DNA"/>
</dbReference>
<comment type="caution">
    <text evidence="2">The sequence shown here is derived from an EMBL/GenBank/DDBJ whole genome shotgun (WGS) entry which is preliminary data.</text>
</comment>
<proteinExistence type="predicted"/>
<feature type="transmembrane region" description="Helical" evidence="1">
    <location>
        <begin position="293"/>
        <end position="321"/>
    </location>
</feature>
<feature type="transmembrane region" description="Helical" evidence="1">
    <location>
        <begin position="363"/>
        <end position="383"/>
    </location>
</feature>
<feature type="transmembrane region" description="Helical" evidence="1">
    <location>
        <begin position="63"/>
        <end position="81"/>
    </location>
</feature>
<feature type="transmembrane region" description="Helical" evidence="1">
    <location>
        <begin position="6"/>
        <end position="27"/>
    </location>
</feature>
<dbReference type="Proteomes" id="UP000490821">
    <property type="component" value="Unassembled WGS sequence"/>
</dbReference>
<evidence type="ECO:0000313" key="3">
    <source>
        <dbReference type="Proteomes" id="UP000490821"/>
    </source>
</evidence>
<feature type="transmembrane region" description="Helical" evidence="1">
    <location>
        <begin position="39"/>
        <end position="57"/>
    </location>
</feature>
<keyword evidence="1" id="KW-0472">Membrane</keyword>
<evidence type="ECO:0000256" key="1">
    <source>
        <dbReference type="SAM" id="Phobius"/>
    </source>
</evidence>
<organism evidence="2 3">
    <name type="scientific">Thomasclavelia cocleata</name>
    <dbReference type="NCBI Taxonomy" id="69824"/>
    <lineage>
        <taxon>Bacteria</taxon>
        <taxon>Bacillati</taxon>
        <taxon>Bacillota</taxon>
        <taxon>Erysipelotrichia</taxon>
        <taxon>Erysipelotrichales</taxon>
        <taxon>Coprobacillaceae</taxon>
        <taxon>Thomasclavelia</taxon>
    </lineage>
</organism>
<feature type="transmembrane region" description="Helical" evidence="1">
    <location>
        <begin position="260"/>
        <end position="281"/>
    </location>
</feature>
<feature type="transmembrane region" description="Helical" evidence="1">
    <location>
        <begin position="188"/>
        <end position="209"/>
    </location>
</feature>
<keyword evidence="1" id="KW-0812">Transmembrane</keyword>
<accession>A0A829Z996</accession>
<feature type="transmembrane region" description="Helical" evidence="1">
    <location>
        <begin position="102"/>
        <end position="119"/>
    </location>
</feature>
<keyword evidence="1" id="KW-1133">Transmembrane helix</keyword>
<feature type="transmembrane region" description="Helical" evidence="1">
    <location>
        <begin position="221"/>
        <end position="240"/>
    </location>
</feature>
<reference evidence="2 3" key="1">
    <citation type="journal article" date="2020" name="Microbiome">
        <title>Single-cell genomics of uncultured bacteria reveals dietary fiber responders in the mouse gut microbiota.</title>
        <authorList>
            <person name="Chijiiwa R."/>
            <person name="Hosokawa M."/>
            <person name="Kogawa M."/>
            <person name="Nishikawa Y."/>
            <person name="Ide K."/>
            <person name="Sakanashi C."/>
            <person name="Takahashi K."/>
            <person name="Takeyama H."/>
        </authorList>
    </citation>
    <scope>NUCLEOTIDE SEQUENCE [LARGE SCALE GENOMIC DNA]</scope>
    <source>
        <strain evidence="2">IMSAGC_017</strain>
    </source>
</reference>
<protein>
    <submittedName>
        <fullName evidence="2">Uncharacterized protein</fullName>
    </submittedName>
</protein>
<evidence type="ECO:0000313" key="2">
    <source>
        <dbReference type="EMBL" id="GFI41090.1"/>
    </source>
</evidence>
<dbReference type="AlphaFoldDB" id="A0A829Z996"/>
<feature type="transmembrane region" description="Helical" evidence="1">
    <location>
        <begin position="389"/>
        <end position="406"/>
    </location>
</feature>
<feature type="transmembrane region" description="Helical" evidence="1">
    <location>
        <begin position="458"/>
        <end position="478"/>
    </location>
</feature>
<sequence length="638" mass="72817">MIYDYVIGMIFYIVFILFLYFVGSSILKNDSEPYRFLTGYLIYSVLIGVGGIIIQQLNTSWNIFFGYFILVVIILLIFSFYRIKKENIKLFPLSLKKFLKNYWFLFAISLILIVISLSYQDWIWLNNCLDDGQYLNKMATLPYIDNPFTIAPATGLLGSSNIFRLDVFTTGELENSVYMFLTQVTPSIFARIFMSGFNYFLLVNCIFVFAEKIIKSCNINYNKSTIQYISCIVILFIFNWDFLNQSGIIMVQDSWQFNTAMYYGSSIVRTMGIMLIIIHFIDKEKIGLKDVLIVLLISIALTSKSIIALPVIFTSGVAYLLSTYIISEKKYRFIAIMVTFILIVIGTILGNTEKISSVILTQISYNIDNWFLVLAVIILLVSFSFKSKVVTKCNLTILIIGILIIFDPINNIFEKLSVYDFVAARNLTTLIYTMIIMVSIYIYILLNKLEFMKNKLVLMYSLSTILLIIGALGSAHIYEGSILSSYKTVWQNKAIIPSSTIELGSKLTTLANQRNKAINVIMPEGVMADGDMHSVAIIIRTFAPQIRSISAIGRFGTCETGAFADYNADEQRIFDNFLVNSNTDTAYELEKMLLRYPINCIVLPTSEDNLYLESMGFESFDKIDDINAGVRYNIYYKK</sequence>
<feature type="transmembrane region" description="Helical" evidence="1">
    <location>
        <begin position="427"/>
        <end position="446"/>
    </location>
</feature>
<feature type="transmembrane region" description="Helical" evidence="1">
    <location>
        <begin position="333"/>
        <end position="351"/>
    </location>
</feature>